<dbReference type="EMBL" id="CAEZXB010000027">
    <property type="protein sequence ID" value="CAB4682152.1"/>
    <property type="molecule type" value="Genomic_DNA"/>
</dbReference>
<evidence type="ECO:0000313" key="3">
    <source>
        <dbReference type="EMBL" id="CAB4841864.1"/>
    </source>
</evidence>
<protein>
    <submittedName>
        <fullName evidence="3">Unannotated protein</fullName>
    </submittedName>
</protein>
<dbReference type="EMBL" id="CAFBRC010000038">
    <property type="protein sequence ID" value="CAB5075058.1"/>
    <property type="molecule type" value="Genomic_DNA"/>
</dbReference>
<evidence type="ECO:0000313" key="2">
    <source>
        <dbReference type="EMBL" id="CAB4695148.1"/>
    </source>
</evidence>
<dbReference type="EMBL" id="CAFBAA010000008">
    <property type="protein sequence ID" value="CAB4841864.1"/>
    <property type="molecule type" value="Genomic_DNA"/>
</dbReference>
<dbReference type="Pfam" id="PF17249">
    <property type="entry name" value="DUF5318"/>
    <property type="match status" value="1"/>
</dbReference>
<sequence length="146" mass="16760">MSRSPARIATSPLLIPESAREVIDYALDRRAKLRELFSGFSSELLDADPYLIRAAKHHGLVSDRKCPVCRRENLFELRYTFGDLLGQYSGRIKSHEEIEEMSQQVGEFQVYIVEVCIKCSWNHLIASYVMGDGIPRAIPRRLPTYE</sequence>
<dbReference type="EMBL" id="CAEZXN010000015">
    <property type="protein sequence ID" value="CAB4695148.1"/>
    <property type="molecule type" value="Genomic_DNA"/>
</dbReference>
<name>A0A6J7B958_9ZZZZ</name>
<reference evidence="3" key="1">
    <citation type="submission" date="2020-05" db="EMBL/GenBank/DDBJ databases">
        <authorList>
            <person name="Chiriac C."/>
            <person name="Salcher M."/>
            <person name="Ghai R."/>
            <person name="Kavagutti S V."/>
        </authorList>
    </citation>
    <scope>NUCLEOTIDE SEQUENCE</scope>
</reference>
<dbReference type="InterPro" id="IPR035169">
    <property type="entry name" value="DUF5318"/>
</dbReference>
<proteinExistence type="predicted"/>
<evidence type="ECO:0000313" key="1">
    <source>
        <dbReference type="EMBL" id="CAB4682152.1"/>
    </source>
</evidence>
<gene>
    <name evidence="1" type="ORF">UFOPK2342_01247</name>
    <name evidence="2" type="ORF">UFOPK2423_00825</name>
    <name evidence="3" type="ORF">UFOPK3266_00497</name>
    <name evidence="4" type="ORF">UFOPK4367_00714</name>
</gene>
<evidence type="ECO:0000313" key="4">
    <source>
        <dbReference type="EMBL" id="CAB5075058.1"/>
    </source>
</evidence>
<dbReference type="AlphaFoldDB" id="A0A6J7B958"/>
<accession>A0A6J7B958</accession>
<organism evidence="3">
    <name type="scientific">freshwater metagenome</name>
    <dbReference type="NCBI Taxonomy" id="449393"/>
    <lineage>
        <taxon>unclassified sequences</taxon>
        <taxon>metagenomes</taxon>
        <taxon>ecological metagenomes</taxon>
    </lineage>
</organism>